<dbReference type="AlphaFoldDB" id="A0A4U5JPZ7"/>
<sequence length="294" mass="31545">MSGDERAVADFVGRFVRNPSAGSIEHPETGRIVMSQMRLVIAGDDEKLTTPLSNVVDVVVGNAPPDLRDMFDSAVTVGYRADGDRVETVVIEGGSETIERFRTVLFRCLLGGTKAYIRHPAQVGGRVTDTPIKKAKLSISSDGVAFKTGTATFRIAIENVIGFERADRSIGGGDGPTLLIRHADDGEVTTSLVSPLSTRRLNILGRYLRIEYGTLLSDVAEIDLSESETRLLVAVYATGGDIDFASVLDGDAARATNAVNALREKELIEDGPTGLSLTTHGQVMVNQRLEDVNV</sequence>
<dbReference type="PIRSF" id="PIRSF026802">
    <property type="entry name" value="UCP026802"/>
    <property type="match status" value="1"/>
</dbReference>
<evidence type="ECO:0000256" key="1">
    <source>
        <dbReference type="PIRNR" id="PIRNR026802"/>
    </source>
</evidence>
<dbReference type="InterPro" id="IPR007381">
    <property type="entry name" value="CheF1/F2"/>
</dbReference>
<dbReference type="EMBL" id="QKNX01000001">
    <property type="protein sequence ID" value="TKR28299.1"/>
    <property type="molecule type" value="Genomic_DNA"/>
</dbReference>
<protein>
    <recommendedName>
        <fullName evidence="1">Taxis protein CheF</fullName>
    </recommendedName>
</protein>
<dbReference type="RefSeq" id="WP_137275601.1">
    <property type="nucleotide sequence ID" value="NZ_QKNX01000001.1"/>
</dbReference>
<gene>
    <name evidence="2" type="ORF">DM868_04325</name>
</gene>
<accession>A0A4U5JPZ7</accession>
<name>A0A4U5JPZ7_9EURY</name>
<evidence type="ECO:0000313" key="2">
    <source>
        <dbReference type="EMBL" id="TKR28299.1"/>
    </source>
</evidence>
<reference evidence="2 3" key="1">
    <citation type="submission" date="2019-04" db="EMBL/GenBank/DDBJ databases">
        <title>Natronomonas sp. F20-122 a newhaloarchaeon isolated from a saline saltern of Isla Bacuta, Huelva, Spain.</title>
        <authorList>
            <person name="Duran-Viseras A."/>
            <person name="Sanchez-Porro C."/>
            <person name="Ventosa A."/>
        </authorList>
    </citation>
    <scope>NUCLEOTIDE SEQUENCE [LARGE SCALE GENOMIC DNA]</scope>
    <source>
        <strain evidence="2 3">F20-122</strain>
    </source>
</reference>
<evidence type="ECO:0000313" key="3">
    <source>
        <dbReference type="Proteomes" id="UP000308037"/>
    </source>
</evidence>
<dbReference type="OrthoDB" id="337296at2157"/>
<organism evidence="2 3">
    <name type="scientific">Natronomonas salsuginis</name>
    <dbReference type="NCBI Taxonomy" id="2217661"/>
    <lineage>
        <taxon>Archaea</taxon>
        <taxon>Methanobacteriati</taxon>
        <taxon>Methanobacteriota</taxon>
        <taxon>Stenosarchaea group</taxon>
        <taxon>Halobacteria</taxon>
        <taxon>Halobacteriales</taxon>
        <taxon>Natronomonadaceae</taxon>
        <taxon>Natronomonas</taxon>
    </lineage>
</organism>
<dbReference type="Pfam" id="PF04283">
    <property type="entry name" value="CheF-arch"/>
    <property type="match status" value="1"/>
</dbReference>
<comment type="subunit">
    <text evidence="1">Interacts with chemotaxis (Che) proteins as well as flagella accessory (Fla) proteins.</text>
</comment>
<keyword evidence="1" id="KW-0145">Chemotaxis</keyword>
<keyword evidence="3" id="KW-1185">Reference proteome</keyword>
<dbReference type="PANTHER" id="PTHR42201:SF1">
    <property type="entry name" value="TAXIS PROTEIN"/>
    <property type="match status" value="1"/>
</dbReference>
<dbReference type="PANTHER" id="PTHR42201">
    <property type="entry name" value="TAXIS PROTEIN"/>
    <property type="match status" value="1"/>
</dbReference>
<comment type="caution">
    <text evidence="2">The sequence shown here is derived from an EMBL/GenBank/DDBJ whole genome shotgun (WGS) entry which is preliminary data.</text>
</comment>
<comment type="function">
    <text evidence="1">Involved in taxis signal transduction.</text>
</comment>
<dbReference type="GO" id="GO:0006935">
    <property type="term" value="P:chemotaxis"/>
    <property type="evidence" value="ECO:0007669"/>
    <property type="project" value="UniProtKB-UniRule"/>
</dbReference>
<dbReference type="Proteomes" id="UP000308037">
    <property type="component" value="Unassembled WGS sequence"/>
</dbReference>
<proteinExistence type="predicted"/>